<evidence type="ECO:0000313" key="3">
    <source>
        <dbReference type="Proteomes" id="UP000185696"/>
    </source>
</evidence>
<evidence type="ECO:0008006" key="4">
    <source>
        <dbReference type="Google" id="ProtNLM"/>
    </source>
</evidence>
<dbReference type="Proteomes" id="UP000185696">
    <property type="component" value="Unassembled WGS sequence"/>
</dbReference>
<dbReference type="AlphaFoldDB" id="A0A7Z0WIN2"/>
<sequence>MTDLNTAQMVTDLRETDAAVRANGWVAPGLGVPGAPLGLLSSLGTPLSGLAAAGLSWFMPLVSFLDEPLKQLQGGNPSSVMSGAQDFGSAGGDIARVAGDYRASTSAQTSDWSGDAATRYRESGAVHAEGVEGLGEASNTVASSIIGAAQVVAQAIAEITELIAQAVAQIVPILTQAIARAGETFGQSVVEAIPPCVGIAVEYALRIAAKLAALVASGDNLLKLVKGGMAVVELLRTAMDSISRTSVATEASGEDAAARPGGGAASAPVPDTPVVAGDTSPSAASSSGGGGGDASGSPASAPGGYGGGSVPSGLSAPVGTSGTTTSGLTPPPPGAAPDVSRAAGHTGGGAAPTAGGFGGGYGGGVPAGAGAARAGHARGGALQGGSQQQAVRTPFGGAVPGAVPAGGMPMGGGLMGGARPAGGADADHQRRYPLVEQRHDEVFDLGRVLPEDVEQEVPAAEPVAENPDDVYFTNPPEITRS</sequence>
<gene>
    <name evidence="2" type="ORF">BLA60_29615</name>
</gene>
<feature type="region of interest" description="Disordered" evidence="1">
    <location>
        <begin position="370"/>
        <end position="404"/>
    </location>
</feature>
<feature type="compositionally biased region" description="Low complexity" evidence="1">
    <location>
        <begin position="276"/>
        <end position="286"/>
    </location>
</feature>
<feature type="compositionally biased region" description="Low complexity" evidence="1">
    <location>
        <begin position="384"/>
        <end position="404"/>
    </location>
</feature>
<accession>A0A7Z0WIN2</accession>
<feature type="region of interest" description="Disordered" evidence="1">
    <location>
        <begin position="455"/>
        <end position="481"/>
    </location>
</feature>
<proteinExistence type="predicted"/>
<feature type="compositionally biased region" description="Low complexity" evidence="1">
    <location>
        <begin position="456"/>
        <end position="465"/>
    </location>
</feature>
<protein>
    <recommendedName>
        <fullName evidence="4">PPE family protein</fullName>
    </recommendedName>
</protein>
<keyword evidence="3" id="KW-1185">Reference proteome</keyword>
<organism evidence="2 3">
    <name type="scientific">Actinophytocola xinjiangensis</name>
    <dbReference type="NCBI Taxonomy" id="485602"/>
    <lineage>
        <taxon>Bacteria</taxon>
        <taxon>Bacillati</taxon>
        <taxon>Actinomycetota</taxon>
        <taxon>Actinomycetes</taxon>
        <taxon>Pseudonocardiales</taxon>
        <taxon>Pseudonocardiaceae</taxon>
    </lineage>
</organism>
<dbReference type="InterPro" id="IPR036689">
    <property type="entry name" value="ESAT-6-like_sf"/>
</dbReference>
<dbReference type="RefSeq" id="WP_075136315.1">
    <property type="nucleotide sequence ID" value="NZ_MSIF01000018.1"/>
</dbReference>
<feature type="compositionally biased region" description="Low complexity" evidence="1">
    <location>
        <begin position="311"/>
        <end position="328"/>
    </location>
</feature>
<reference evidence="2 3" key="1">
    <citation type="submission" date="2016-12" db="EMBL/GenBank/DDBJ databases">
        <title>The draft genome sequence of Actinophytocola xinjiangensis.</title>
        <authorList>
            <person name="Wang W."/>
            <person name="Yuan L."/>
        </authorList>
    </citation>
    <scope>NUCLEOTIDE SEQUENCE [LARGE SCALE GENOMIC DNA]</scope>
    <source>
        <strain evidence="2 3">CGMCC 4.4663</strain>
    </source>
</reference>
<dbReference type="OrthoDB" id="3696364at2"/>
<evidence type="ECO:0000256" key="1">
    <source>
        <dbReference type="SAM" id="MobiDB-lite"/>
    </source>
</evidence>
<feature type="region of interest" description="Disordered" evidence="1">
    <location>
        <begin position="244"/>
        <end position="351"/>
    </location>
</feature>
<evidence type="ECO:0000313" key="2">
    <source>
        <dbReference type="EMBL" id="OLF07014.1"/>
    </source>
</evidence>
<name>A0A7Z0WIN2_9PSEU</name>
<dbReference type="SUPFAM" id="SSF140453">
    <property type="entry name" value="EsxAB dimer-like"/>
    <property type="match status" value="1"/>
</dbReference>
<comment type="caution">
    <text evidence="2">The sequence shown here is derived from an EMBL/GenBank/DDBJ whole genome shotgun (WGS) entry which is preliminary data.</text>
</comment>
<dbReference type="EMBL" id="MSIF01000018">
    <property type="protein sequence ID" value="OLF07014.1"/>
    <property type="molecule type" value="Genomic_DNA"/>
</dbReference>
<dbReference type="Gene3D" id="1.10.287.1060">
    <property type="entry name" value="ESAT-6-like"/>
    <property type="match status" value="1"/>
</dbReference>